<evidence type="ECO:0000256" key="4">
    <source>
        <dbReference type="ARBA" id="ARBA00010951"/>
    </source>
</evidence>
<evidence type="ECO:0000256" key="11">
    <source>
        <dbReference type="ARBA" id="ARBA00023277"/>
    </source>
</evidence>
<dbReference type="EMBL" id="CAEZTR010000019">
    <property type="protein sequence ID" value="CAB4570466.1"/>
    <property type="molecule type" value="Genomic_DNA"/>
</dbReference>
<dbReference type="Pfam" id="PF01087">
    <property type="entry name" value="GalP_UDP_transf"/>
    <property type="match status" value="1"/>
</dbReference>
<dbReference type="SUPFAM" id="SSF54197">
    <property type="entry name" value="HIT-like"/>
    <property type="match status" value="2"/>
</dbReference>
<keyword evidence="8" id="KW-0479">Metal-binding</keyword>
<dbReference type="GO" id="GO:0033499">
    <property type="term" value="P:galactose catabolic process via UDP-galactose, Leloir pathway"/>
    <property type="evidence" value="ECO:0007669"/>
    <property type="project" value="TreeGrafter"/>
</dbReference>
<evidence type="ECO:0000256" key="7">
    <source>
        <dbReference type="ARBA" id="ARBA00022695"/>
    </source>
</evidence>
<evidence type="ECO:0000256" key="12">
    <source>
        <dbReference type="ARBA" id="ARBA00030549"/>
    </source>
</evidence>
<keyword evidence="10" id="KW-0299">Galactose metabolism</keyword>
<comment type="similarity">
    <text evidence="4">Belongs to the galactose-1-phosphate uridylyltransferase type 1 family.</text>
</comment>
<proteinExistence type="inferred from homology"/>
<dbReference type="GO" id="GO:0008108">
    <property type="term" value="F:UDP-glucose:hexose-1-phosphate uridylyltransferase activity"/>
    <property type="evidence" value="ECO:0007669"/>
    <property type="project" value="UniProtKB-EC"/>
</dbReference>
<evidence type="ECO:0000256" key="8">
    <source>
        <dbReference type="ARBA" id="ARBA00022723"/>
    </source>
</evidence>
<dbReference type="InterPro" id="IPR001937">
    <property type="entry name" value="GalP_UDPtransf1"/>
</dbReference>
<dbReference type="InterPro" id="IPR036265">
    <property type="entry name" value="HIT-like_sf"/>
</dbReference>
<keyword evidence="7" id="KW-0548">Nucleotidyltransferase</keyword>
<evidence type="ECO:0000256" key="1">
    <source>
        <dbReference type="ARBA" id="ARBA00001107"/>
    </source>
</evidence>
<keyword evidence="11" id="KW-0119">Carbohydrate metabolism</keyword>
<name>A0A6J6E3R4_9ZZZZ</name>
<dbReference type="PANTHER" id="PTHR11943">
    <property type="entry name" value="GALACTOSE-1-PHOSPHATE URIDYLYLTRANSFERASE"/>
    <property type="match status" value="1"/>
</dbReference>
<dbReference type="Pfam" id="PF02744">
    <property type="entry name" value="GalP_UDP_tr_C"/>
    <property type="match status" value="1"/>
</dbReference>
<dbReference type="GO" id="GO:0005737">
    <property type="term" value="C:cytoplasm"/>
    <property type="evidence" value="ECO:0007669"/>
    <property type="project" value="TreeGrafter"/>
</dbReference>
<evidence type="ECO:0000256" key="9">
    <source>
        <dbReference type="ARBA" id="ARBA00022833"/>
    </source>
</evidence>
<dbReference type="GO" id="GO:0008270">
    <property type="term" value="F:zinc ion binding"/>
    <property type="evidence" value="ECO:0007669"/>
    <property type="project" value="InterPro"/>
</dbReference>
<dbReference type="EC" id="2.7.7.12" evidence="5"/>
<dbReference type="PIRSF" id="PIRSF000808">
    <property type="entry name" value="GalT"/>
    <property type="match status" value="1"/>
</dbReference>
<dbReference type="UniPathway" id="UPA00214"/>
<keyword evidence="6" id="KW-0808">Transferase</keyword>
<reference evidence="15" key="1">
    <citation type="submission" date="2020-05" db="EMBL/GenBank/DDBJ databases">
        <authorList>
            <person name="Chiriac C."/>
            <person name="Salcher M."/>
            <person name="Ghai R."/>
            <person name="Kavagutti S V."/>
        </authorList>
    </citation>
    <scope>NUCLEOTIDE SEQUENCE</scope>
</reference>
<organism evidence="15">
    <name type="scientific">freshwater metagenome</name>
    <dbReference type="NCBI Taxonomy" id="449393"/>
    <lineage>
        <taxon>unclassified sequences</taxon>
        <taxon>metagenomes</taxon>
        <taxon>ecological metagenomes</taxon>
    </lineage>
</organism>
<gene>
    <name evidence="15" type="ORF">UFOPK1711_00474</name>
</gene>
<evidence type="ECO:0000313" key="15">
    <source>
        <dbReference type="EMBL" id="CAB4570466.1"/>
    </source>
</evidence>
<protein>
    <recommendedName>
        <fullName evidence="12">UDP-glucose--hexose-1-phosphate uridylyltransferase</fullName>
        <ecNumber evidence="5">2.7.7.12</ecNumber>
    </recommendedName>
    <alternativeName>
        <fullName evidence="12">UDP-glucose--hexose-1-phosphate uridylyltransferase</fullName>
    </alternativeName>
</protein>
<dbReference type="InterPro" id="IPR005850">
    <property type="entry name" value="GalP_Utransf_C"/>
</dbReference>
<dbReference type="Gene3D" id="3.30.428.10">
    <property type="entry name" value="HIT-like"/>
    <property type="match status" value="2"/>
</dbReference>
<comment type="pathway">
    <text evidence="3">Carbohydrate metabolism; galactose metabolism.</text>
</comment>
<dbReference type="PROSITE" id="PS00117">
    <property type="entry name" value="GAL_P_UDP_TRANSF_I"/>
    <property type="match status" value="1"/>
</dbReference>
<comment type="cofactor">
    <cofactor evidence="2">
        <name>Zn(2+)</name>
        <dbReference type="ChEBI" id="CHEBI:29105"/>
    </cofactor>
</comment>
<dbReference type="PANTHER" id="PTHR11943:SF1">
    <property type="entry name" value="GALACTOSE-1-PHOSPHATE URIDYLYLTRANSFERASE"/>
    <property type="match status" value="1"/>
</dbReference>
<feature type="domain" description="Galactose-1-phosphate uridyl transferase N-terminal" evidence="13">
    <location>
        <begin position="70"/>
        <end position="146"/>
    </location>
</feature>
<feature type="domain" description="Galactose-1-phosphate uridyl transferase C-terminal" evidence="14">
    <location>
        <begin position="165"/>
        <end position="269"/>
    </location>
</feature>
<evidence type="ECO:0000256" key="6">
    <source>
        <dbReference type="ARBA" id="ARBA00022679"/>
    </source>
</evidence>
<evidence type="ECO:0000256" key="5">
    <source>
        <dbReference type="ARBA" id="ARBA00012384"/>
    </source>
</evidence>
<evidence type="ECO:0000256" key="2">
    <source>
        <dbReference type="ARBA" id="ARBA00001947"/>
    </source>
</evidence>
<evidence type="ECO:0000256" key="3">
    <source>
        <dbReference type="ARBA" id="ARBA00004947"/>
    </source>
</evidence>
<accession>A0A6J6E3R4</accession>
<comment type="catalytic activity">
    <reaction evidence="1">
        <text>alpha-D-galactose 1-phosphate + UDP-alpha-D-glucose = alpha-D-glucose 1-phosphate + UDP-alpha-D-galactose</text>
        <dbReference type="Rhea" id="RHEA:13989"/>
        <dbReference type="ChEBI" id="CHEBI:58336"/>
        <dbReference type="ChEBI" id="CHEBI:58601"/>
        <dbReference type="ChEBI" id="CHEBI:58885"/>
        <dbReference type="ChEBI" id="CHEBI:66914"/>
        <dbReference type="EC" id="2.7.7.12"/>
    </reaction>
</comment>
<sequence length="296" mass="32480">MSGSEPFDSELAASAGYRIDPLSGAPAWMVPARQGRPNLPSEACPFCIGGVEAPEPYDVLAFPNRWPPFENGRAEIVLYTSEHNSSFADLTPDHARRVVDLWAERSATLGARDDVSYVLVFENRGPEVGATIAHPHGQIYAFDIVPPVIATEYANVSATAFDAPSAEVMVATHGEWSAWVPPAASWPYELLLAPSTDVPDLPSLNDNERNDLASLLIDCIRRLDALFDEPMPFMMWFHQRPFDDIVRTPLRVHAHIAPLLRSPDTQRFVAAGELGSGVWFNPIEPIVAAAQLRSAK</sequence>
<evidence type="ECO:0000256" key="10">
    <source>
        <dbReference type="ARBA" id="ARBA00023144"/>
    </source>
</evidence>
<dbReference type="InterPro" id="IPR005849">
    <property type="entry name" value="GalP_Utransf_N"/>
</dbReference>
<evidence type="ECO:0000259" key="13">
    <source>
        <dbReference type="Pfam" id="PF01087"/>
    </source>
</evidence>
<dbReference type="InterPro" id="IPR019779">
    <property type="entry name" value="GalP_UDPtransf1_His-AS"/>
</dbReference>
<evidence type="ECO:0000259" key="14">
    <source>
        <dbReference type="Pfam" id="PF02744"/>
    </source>
</evidence>
<dbReference type="AlphaFoldDB" id="A0A6J6E3R4"/>
<keyword evidence="9" id="KW-0862">Zinc</keyword>